<dbReference type="SUPFAM" id="SSF74731">
    <property type="entry name" value="Ribosomal protein L20"/>
    <property type="match status" value="1"/>
</dbReference>
<dbReference type="CDD" id="cd07026">
    <property type="entry name" value="Ribosomal_L20"/>
    <property type="match status" value="1"/>
</dbReference>
<sequence>MRTTVGAARHKKKKRQFKEAKGRRGGRGKLLRTMKETTVKAGAYSFRDRKARAREFRKLWIIRINAACRAEGLRYSEFIHGLKQAGIEMDRKTLSQLAIDDPAAFTAVCTKVKEVLAA</sequence>
<evidence type="ECO:0000256" key="5">
    <source>
        <dbReference type="ARBA" id="ARBA00023274"/>
    </source>
</evidence>
<dbReference type="NCBIfam" id="TIGR01032">
    <property type="entry name" value="rplT_bact"/>
    <property type="match status" value="1"/>
</dbReference>
<comment type="function">
    <text evidence="7 8">Binds directly to 23S ribosomal RNA and is necessary for the in vitro assembly process of the 50S ribosomal subunit. It is not involved in the protein synthesizing functions of that subunit.</text>
</comment>
<keyword evidence="5 7" id="KW-0687">Ribonucleoprotein</keyword>
<evidence type="ECO:0000256" key="6">
    <source>
        <dbReference type="ARBA" id="ARBA00035172"/>
    </source>
</evidence>
<dbReference type="FunFam" id="1.10.1900.20:FF:000001">
    <property type="entry name" value="50S ribosomal protein L20"/>
    <property type="match status" value="1"/>
</dbReference>
<evidence type="ECO:0000256" key="4">
    <source>
        <dbReference type="ARBA" id="ARBA00022980"/>
    </source>
</evidence>
<dbReference type="HAMAP" id="MF_00382">
    <property type="entry name" value="Ribosomal_bL20"/>
    <property type="match status" value="1"/>
</dbReference>
<dbReference type="GO" id="GO:0006412">
    <property type="term" value="P:translation"/>
    <property type="evidence" value="ECO:0007669"/>
    <property type="project" value="InterPro"/>
</dbReference>
<dbReference type="PRINTS" id="PR00062">
    <property type="entry name" value="RIBOSOMALL20"/>
</dbReference>
<organism evidence="10 11">
    <name type="scientific">Posidoniimonas corsicana</name>
    <dbReference type="NCBI Taxonomy" id="1938618"/>
    <lineage>
        <taxon>Bacteria</taxon>
        <taxon>Pseudomonadati</taxon>
        <taxon>Planctomycetota</taxon>
        <taxon>Planctomycetia</taxon>
        <taxon>Pirellulales</taxon>
        <taxon>Lacipirellulaceae</taxon>
        <taxon>Posidoniimonas</taxon>
    </lineage>
</organism>
<dbReference type="GO" id="GO:0005840">
    <property type="term" value="C:ribosome"/>
    <property type="evidence" value="ECO:0007669"/>
    <property type="project" value="UniProtKB-KW"/>
</dbReference>
<accession>A0A5C5V241</accession>
<keyword evidence="2 7" id="KW-0699">rRNA-binding</keyword>
<keyword evidence="4 7" id="KW-0689">Ribosomal protein</keyword>
<dbReference type="OrthoDB" id="9808966at2"/>
<proteinExistence type="inferred from homology"/>
<dbReference type="RefSeq" id="WP_146567846.1">
    <property type="nucleotide sequence ID" value="NZ_SIHJ01000003.1"/>
</dbReference>
<dbReference type="InterPro" id="IPR005813">
    <property type="entry name" value="Ribosomal_bL20"/>
</dbReference>
<protein>
    <recommendedName>
        <fullName evidence="6 7">Large ribosomal subunit protein bL20</fullName>
    </recommendedName>
</protein>
<dbReference type="Pfam" id="PF00453">
    <property type="entry name" value="Ribosomal_L20"/>
    <property type="match status" value="1"/>
</dbReference>
<evidence type="ECO:0000256" key="3">
    <source>
        <dbReference type="ARBA" id="ARBA00022884"/>
    </source>
</evidence>
<dbReference type="Gene3D" id="6.10.160.10">
    <property type="match status" value="1"/>
</dbReference>
<evidence type="ECO:0000256" key="1">
    <source>
        <dbReference type="ARBA" id="ARBA00007698"/>
    </source>
</evidence>
<dbReference type="Gene3D" id="1.10.1900.20">
    <property type="entry name" value="Ribosomal protein L20"/>
    <property type="match status" value="1"/>
</dbReference>
<comment type="caution">
    <text evidence="10">The sequence shown here is derived from an EMBL/GenBank/DDBJ whole genome shotgun (WGS) entry which is preliminary data.</text>
</comment>
<evidence type="ECO:0000313" key="10">
    <source>
        <dbReference type="EMBL" id="TWT32461.1"/>
    </source>
</evidence>
<keyword evidence="3 7" id="KW-0694">RNA-binding</keyword>
<dbReference type="GO" id="GO:1990904">
    <property type="term" value="C:ribonucleoprotein complex"/>
    <property type="evidence" value="ECO:0007669"/>
    <property type="project" value="UniProtKB-KW"/>
</dbReference>
<dbReference type="Proteomes" id="UP000316714">
    <property type="component" value="Unassembled WGS sequence"/>
</dbReference>
<dbReference type="GO" id="GO:0019843">
    <property type="term" value="F:rRNA binding"/>
    <property type="evidence" value="ECO:0007669"/>
    <property type="project" value="UniProtKB-UniRule"/>
</dbReference>
<feature type="region of interest" description="Disordered" evidence="9">
    <location>
        <begin position="1"/>
        <end position="27"/>
    </location>
</feature>
<dbReference type="GO" id="GO:0000027">
    <property type="term" value="P:ribosomal large subunit assembly"/>
    <property type="evidence" value="ECO:0007669"/>
    <property type="project" value="UniProtKB-UniRule"/>
</dbReference>
<evidence type="ECO:0000313" key="11">
    <source>
        <dbReference type="Proteomes" id="UP000316714"/>
    </source>
</evidence>
<reference evidence="10 11" key="1">
    <citation type="submission" date="2019-02" db="EMBL/GenBank/DDBJ databases">
        <title>Deep-cultivation of Planctomycetes and their phenomic and genomic characterization uncovers novel biology.</title>
        <authorList>
            <person name="Wiegand S."/>
            <person name="Jogler M."/>
            <person name="Boedeker C."/>
            <person name="Pinto D."/>
            <person name="Vollmers J."/>
            <person name="Rivas-Marin E."/>
            <person name="Kohn T."/>
            <person name="Peeters S.H."/>
            <person name="Heuer A."/>
            <person name="Rast P."/>
            <person name="Oberbeckmann S."/>
            <person name="Bunk B."/>
            <person name="Jeske O."/>
            <person name="Meyerdierks A."/>
            <person name="Storesund J.E."/>
            <person name="Kallscheuer N."/>
            <person name="Luecker S."/>
            <person name="Lage O.M."/>
            <person name="Pohl T."/>
            <person name="Merkel B.J."/>
            <person name="Hornburger P."/>
            <person name="Mueller R.-W."/>
            <person name="Bruemmer F."/>
            <person name="Labrenz M."/>
            <person name="Spormann A.M."/>
            <person name="Op Den Camp H."/>
            <person name="Overmann J."/>
            <person name="Amann R."/>
            <person name="Jetten M.S.M."/>
            <person name="Mascher T."/>
            <person name="Medema M.H."/>
            <person name="Devos D.P."/>
            <person name="Kaster A.-K."/>
            <person name="Ovreas L."/>
            <person name="Rohde M."/>
            <person name="Galperin M.Y."/>
            <person name="Jogler C."/>
        </authorList>
    </citation>
    <scope>NUCLEOTIDE SEQUENCE [LARGE SCALE GENOMIC DNA]</scope>
    <source>
        <strain evidence="10 11">KOR34</strain>
    </source>
</reference>
<name>A0A5C5V241_9BACT</name>
<keyword evidence="11" id="KW-1185">Reference proteome</keyword>
<dbReference type="GO" id="GO:0003735">
    <property type="term" value="F:structural constituent of ribosome"/>
    <property type="evidence" value="ECO:0007669"/>
    <property type="project" value="InterPro"/>
</dbReference>
<evidence type="ECO:0000256" key="9">
    <source>
        <dbReference type="SAM" id="MobiDB-lite"/>
    </source>
</evidence>
<gene>
    <name evidence="7 10" type="primary">rplT</name>
    <name evidence="10" type="ORF">KOR34_42240</name>
</gene>
<dbReference type="InterPro" id="IPR035566">
    <property type="entry name" value="Ribosomal_protein_bL20_C"/>
</dbReference>
<evidence type="ECO:0000256" key="7">
    <source>
        <dbReference type="HAMAP-Rule" id="MF_00382"/>
    </source>
</evidence>
<dbReference type="AlphaFoldDB" id="A0A5C5V241"/>
<dbReference type="EMBL" id="SIHJ01000003">
    <property type="protein sequence ID" value="TWT32461.1"/>
    <property type="molecule type" value="Genomic_DNA"/>
</dbReference>
<dbReference type="PANTHER" id="PTHR10986">
    <property type="entry name" value="39S RIBOSOMAL PROTEIN L20"/>
    <property type="match status" value="1"/>
</dbReference>
<comment type="similarity">
    <text evidence="1 7 8">Belongs to the bacterial ribosomal protein bL20 family.</text>
</comment>
<evidence type="ECO:0000256" key="2">
    <source>
        <dbReference type="ARBA" id="ARBA00022730"/>
    </source>
</evidence>
<evidence type="ECO:0000256" key="8">
    <source>
        <dbReference type="RuleBase" id="RU000560"/>
    </source>
</evidence>